<dbReference type="OrthoDB" id="9807558at2"/>
<dbReference type="GO" id="GO:0045892">
    <property type="term" value="P:negative regulation of DNA-templated transcription"/>
    <property type="evidence" value="ECO:0007669"/>
    <property type="project" value="TreeGrafter"/>
</dbReference>
<dbReference type="FunFam" id="1.10.10.10:FF:000056">
    <property type="entry name" value="IclR family transcriptional regulator"/>
    <property type="match status" value="1"/>
</dbReference>
<dbReference type="InterPro" id="IPR036388">
    <property type="entry name" value="WH-like_DNA-bd_sf"/>
</dbReference>
<keyword evidence="7" id="KW-1185">Reference proteome</keyword>
<accession>A0A4R5V2F5</accession>
<dbReference type="SUPFAM" id="SSF55781">
    <property type="entry name" value="GAF domain-like"/>
    <property type="match status" value="1"/>
</dbReference>
<evidence type="ECO:0000256" key="1">
    <source>
        <dbReference type="ARBA" id="ARBA00023015"/>
    </source>
</evidence>
<dbReference type="InterPro" id="IPR005471">
    <property type="entry name" value="Tscrpt_reg_IclR_N"/>
</dbReference>
<dbReference type="PANTHER" id="PTHR30136">
    <property type="entry name" value="HELIX-TURN-HELIX TRANSCRIPTIONAL REGULATOR, ICLR FAMILY"/>
    <property type="match status" value="1"/>
</dbReference>
<dbReference type="InterPro" id="IPR036390">
    <property type="entry name" value="WH_DNA-bd_sf"/>
</dbReference>
<evidence type="ECO:0000313" key="6">
    <source>
        <dbReference type="EMBL" id="TDK45665.1"/>
    </source>
</evidence>
<reference evidence="6 7" key="1">
    <citation type="submission" date="2019-03" db="EMBL/GenBank/DDBJ databases">
        <title>Ruegeria lutea sp. nov., a novel strain, isolated from marine sediment, the Masan Bay, South Korea.</title>
        <authorList>
            <person name="Kim J."/>
            <person name="Kim D.-Y."/>
            <person name="Lee S.-S."/>
        </authorList>
    </citation>
    <scope>NUCLEOTIDE SEQUENCE [LARGE SCALE GENOMIC DNA]</scope>
    <source>
        <strain evidence="6 7">318-1</strain>
    </source>
</reference>
<keyword evidence="1" id="KW-0805">Transcription regulation</keyword>
<gene>
    <name evidence="6" type="ORF">E1832_13450</name>
</gene>
<evidence type="ECO:0000256" key="4">
    <source>
        <dbReference type="SAM" id="MobiDB-lite"/>
    </source>
</evidence>
<organism evidence="6 7">
    <name type="scientific">Antarcticimicrobium luteum</name>
    <dbReference type="NCBI Taxonomy" id="2547397"/>
    <lineage>
        <taxon>Bacteria</taxon>
        <taxon>Pseudomonadati</taxon>
        <taxon>Pseudomonadota</taxon>
        <taxon>Alphaproteobacteria</taxon>
        <taxon>Rhodobacterales</taxon>
        <taxon>Paracoccaceae</taxon>
        <taxon>Antarcticimicrobium</taxon>
    </lineage>
</organism>
<feature type="domain" description="HTH iclR-type" evidence="5">
    <location>
        <begin position="30"/>
        <end position="91"/>
    </location>
</feature>
<evidence type="ECO:0000256" key="3">
    <source>
        <dbReference type="ARBA" id="ARBA00023163"/>
    </source>
</evidence>
<dbReference type="GO" id="GO:0003677">
    <property type="term" value="F:DNA binding"/>
    <property type="evidence" value="ECO:0007669"/>
    <property type="project" value="UniProtKB-KW"/>
</dbReference>
<name>A0A4R5V2F5_9RHOB</name>
<dbReference type="PANTHER" id="PTHR30136:SF39">
    <property type="entry name" value="TRANSCRIPTIONAL REGULATORY PROTEIN"/>
    <property type="match status" value="1"/>
</dbReference>
<dbReference type="Gene3D" id="1.10.10.10">
    <property type="entry name" value="Winged helix-like DNA-binding domain superfamily/Winged helix DNA-binding domain"/>
    <property type="match status" value="1"/>
</dbReference>
<dbReference type="InterPro" id="IPR029016">
    <property type="entry name" value="GAF-like_dom_sf"/>
</dbReference>
<keyword evidence="2" id="KW-0238">DNA-binding</keyword>
<comment type="caution">
    <text evidence="6">The sequence shown here is derived from an EMBL/GenBank/DDBJ whole genome shotgun (WGS) entry which is preliminary data.</text>
</comment>
<dbReference type="SMART" id="SM00346">
    <property type="entry name" value="HTH_ICLR"/>
    <property type="match status" value="1"/>
</dbReference>
<dbReference type="SUPFAM" id="SSF46785">
    <property type="entry name" value="Winged helix' DNA-binding domain"/>
    <property type="match status" value="1"/>
</dbReference>
<evidence type="ECO:0000259" key="5">
    <source>
        <dbReference type="PROSITE" id="PS51077"/>
    </source>
</evidence>
<evidence type="ECO:0000256" key="2">
    <source>
        <dbReference type="ARBA" id="ARBA00023125"/>
    </source>
</evidence>
<dbReference type="AlphaFoldDB" id="A0A4R5V2F5"/>
<dbReference type="GO" id="GO:0003700">
    <property type="term" value="F:DNA-binding transcription factor activity"/>
    <property type="evidence" value="ECO:0007669"/>
    <property type="project" value="TreeGrafter"/>
</dbReference>
<protein>
    <recommendedName>
        <fullName evidence="5">HTH iclR-type domain-containing protein</fullName>
    </recommendedName>
</protein>
<evidence type="ECO:0000313" key="7">
    <source>
        <dbReference type="Proteomes" id="UP000295301"/>
    </source>
</evidence>
<dbReference type="Gene3D" id="3.30.450.40">
    <property type="match status" value="2"/>
</dbReference>
<sequence length="247" mass="26812">MHQKAGKAASVWEDRKQMSTEKPAKPEQRVAALERGLQVLNCFLGDRSQLSLTEISERTGHYKSTALRLCSTLQDHGFLHRNADGLYSLGAVVGELGNRFYFGNLIDREAVLANMRRLHSAFDETVAFYIPLGLQQMCLYRIESPKLVRASVNEGDRIPIGCNASGLVIEASRGRQGAVYDSVRENGVAFSSGAVSEGASAVAAPLLAEDGDLIGVYTIIGPDQRFDAGQVERMIGLLKEIVSSDPA</sequence>
<dbReference type="PROSITE" id="PS51077">
    <property type="entry name" value="HTH_ICLR"/>
    <property type="match status" value="1"/>
</dbReference>
<dbReference type="Pfam" id="PF09339">
    <property type="entry name" value="HTH_IclR"/>
    <property type="match status" value="1"/>
</dbReference>
<dbReference type="EMBL" id="SMUV01000068">
    <property type="protein sequence ID" value="TDK45665.1"/>
    <property type="molecule type" value="Genomic_DNA"/>
</dbReference>
<dbReference type="Proteomes" id="UP000295301">
    <property type="component" value="Unassembled WGS sequence"/>
</dbReference>
<feature type="region of interest" description="Disordered" evidence="4">
    <location>
        <begin position="1"/>
        <end position="28"/>
    </location>
</feature>
<feature type="compositionally biased region" description="Basic and acidic residues" evidence="4">
    <location>
        <begin position="12"/>
        <end position="28"/>
    </location>
</feature>
<dbReference type="InterPro" id="IPR050707">
    <property type="entry name" value="HTH_MetabolicPath_Reg"/>
</dbReference>
<keyword evidence="3" id="KW-0804">Transcription</keyword>
<proteinExistence type="predicted"/>